<organism evidence="7 8">
    <name type="scientific">Hibiscus sabdariffa</name>
    <name type="common">roselle</name>
    <dbReference type="NCBI Taxonomy" id="183260"/>
    <lineage>
        <taxon>Eukaryota</taxon>
        <taxon>Viridiplantae</taxon>
        <taxon>Streptophyta</taxon>
        <taxon>Embryophyta</taxon>
        <taxon>Tracheophyta</taxon>
        <taxon>Spermatophyta</taxon>
        <taxon>Magnoliopsida</taxon>
        <taxon>eudicotyledons</taxon>
        <taxon>Gunneridae</taxon>
        <taxon>Pentapetalae</taxon>
        <taxon>rosids</taxon>
        <taxon>malvids</taxon>
        <taxon>Malvales</taxon>
        <taxon>Malvaceae</taxon>
        <taxon>Malvoideae</taxon>
        <taxon>Hibiscus</taxon>
    </lineage>
</organism>
<accession>A0ABR2PAH6</accession>
<proteinExistence type="predicted"/>
<dbReference type="Proteomes" id="UP001396334">
    <property type="component" value="Unassembled WGS sequence"/>
</dbReference>
<dbReference type="Gene3D" id="3.30.200.20">
    <property type="entry name" value="Phosphorylase Kinase, domain 1"/>
    <property type="match status" value="1"/>
</dbReference>
<evidence type="ECO:0000256" key="1">
    <source>
        <dbReference type="ARBA" id="ARBA00022527"/>
    </source>
</evidence>
<keyword evidence="6" id="KW-0812">Transmembrane</keyword>
<evidence type="ECO:0000256" key="3">
    <source>
        <dbReference type="ARBA" id="ARBA00022741"/>
    </source>
</evidence>
<evidence type="ECO:0000313" key="7">
    <source>
        <dbReference type="EMBL" id="KAK8985276.1"/>
    </source>
</evidence>
<keyword evidence="1" id="KW-0723">Serine/threonine-protein kinase</keyword>
<protein>
    <submittedName>
        <fullName evidence="7">Uncharacterized protein</fullName>
    </submittedName>
</protein>
<reference evidence="7 8" key="1">
    <citation type="journal article" date="2024" name="G3 (Bethesda)">
        <title>Genome assembly of Hibiscus sabdariffa L. provides insights into metabolisms of medicinal natural products.</title>
        <authorList>
            <person name="Kim T."/>
        </authorList>
    </citation>
    <scope>NUCLEOTIDE SEQUENCE [LARGE SCALE GENOMIC DNA]</scope>
    <source>
        <strain evidence="7">TK-2024</strain>
        <tissue evidence="7">Old leaves</tissue>
    </source>
</reference>
<sequence length="262" mass="29403">MERNVACHRCGQKFSASSNIEKFICPCCLAENICRDQLFRKLAYAWGAWASLSTAMINDEVVNCPDPVLRWSATSIQEHGAEIRRPLTGKSMKENARTGYSHSASHNSSIMVRTRMVCSNCRARITATTNADVANCPYCHHVRSKGKLKQKAVIISIYVIVTGGIALLAFWFYVRKINVREAGVHENRDTIFQVMDFATNNFPSNNKLGQGGFGSVYKLLGEDESRAITTRMTGTRHGDYGNKINHSSSWIRHWATLTIQHK</sequence>
<keyword evidence="3" id="KW-0547">Nucleotide-binding</keyword>
<keyword evidence="5" id="KW-0067">ATP-binding</keyword>
<keyword evidence="6" id="KW-1133">Transmembrane helix</keyword>
<keyword evidence="4" id="KW-0418">Kinase</keyword>
<keyword evidence="2" id="KW-0808">Transferase</keyword>
<feature type="transmembrane region" description="Helical" evidence="6">
    <location>
        <begin position="152"/>
        <end position="174"/>
    </location>
</feature>
<name>A0ABR2PAH6_9ROSI</name>
<evidence type="ECO:0000256" key="6">
    <source>
        <dbReference type="SAM" id="Phobius"/>
    </source>
</evidence>
<evidence type="ECO:0000256" key="4">
    <source>
        <dbReference type="ARBA" id="ARBA00022777"/>
    </source>
</evidence>
<keyword evidence="8" id="KW-1185">Reference proteome</keyword>
<evidence type="ECO:0000256" key="2">
    <source>
        <dbReference type="ARBA" id="ARBA00022679"/>
    </source>
</evidence>
<evidence type="ECO:0000313" key="8">
    <source>
        <dbReference type="Proteomes" id="UP001396334"/>
    </source>
</evidence>
<dbReference type="PANTHER" id="PTHR27002">
    <property type="entry name" value="RECEPTOR-LIKE SERINE/THREONINE-PROTEIN KINASE SD1-8"/>
    <property type="match status" value="1"/>
</dbReference>
<gene>
    <name evidence="7" type="ORF">V6N11_068542</name>
</gene>
<keyword evidence="6" id="KW-0472">Membrane</keyword>
<dbReference type="EMBL" id="JBBPBN010000069">
    <property type="protein sequence ID" value="KAK8985276.1"/>
    <property type="molecule type" value="Genomic_DNA"/>
</dbReference>
<evidence type="ECO:0000256" key="5">
    <source>
        <dbReference type="ARBA" id="ARBA00022840"/>
    </source>
</evidence>
<comment type="caution">
    <text evidence="7">The sequence shown here is derived from an EMBL/GenBank/DDBJ whole genome shotgun (WGS) entry which is preliminary data.</text>
</comment>